<evidence type="ECO:0000256" key="3">
    <source>
        <dbReference type="ARBA" id="ARBA00022490"/>
    </source>
</evidence>
<accession>A0AAV7ZP11</accession>
<dbReference type="GO" id="GO:0015629">
    <property type="term" value="C:actin cytoskeleton"/>
    <property type="evidence" value="ECO:0007669"/>
    <property type="project" value="TreeGrafter"/>
</dbReference>
<feature type="compositionally biased region" description="Basic and acidic residues" evidence="5">
    <location>
        <begin position="171"/>
        <end position="185"/>
    </location>
</feature>
<dbReference type="AlphaFoldDB" id="A0AAV7ZP11"/>
<feature type="domain" description="SH3" evidence="6">
    <location>
        <begin position="398"/>
        <end position="460"/>
    </location>
</feature>
<keyword evidence="3" id="KW-0963">Cytoplasm</keyword>
<comment type="caution">
    <text evidence="7">The sequence shown here is derived from an EMBL/GenBank/DDBJ whole genome shotgun (WGS) entry which is preliminary data.</text>
</comment>
<keyword evidence="2 4" id="KW-0728">SH3 domain</keyword>
<feature type="compositionally biased region" description="Basic residues" evidence="5">
    <location>
        <begin position="363"/>
        <end position="386"/>
    </location>
</feature>
<sequence length="522" mass="60673">MSNKISSRNSNIIFEDEENAQRLRKQYANKFKVILSRFESGAKLTPPPVKLSGISLYRNHSPVRGRKSMRSTWETKILGVSVKERKRNIYKSPTRVGYQKDSIKKIQDKGLGVYQMKKIFEIHDQKDSDKVQDSKICQKNQNNLNCDQQKDRRKNNNKLNLIQKEKKLGQGIGKLEEKNPTKEDLLQEGTKNKNKKTIQKPNEQTNLKLSAKYSYTSEFNFVGSDQKFPLGTKFCESKKTSQTNIQGEFNDIVVIVGSELGKKVDQNKQDKKLKNEKEMEKEKEKEKENEKNKEKEKEIWVAIRNYQGKTKVDISFKIGDQIEVVEKTNENGEWVGKIDGKMGFFPSCYVGLSKPTIANNKEKKNKISSRSGNNHKKKGSSKKKSFNRSDKKMGERERDTKIIFALQTFQNLQNIQGKVLTFVEGDQIQLIEKFEDGWWYGQMNDQKGFFPSNLVQEIETDSWDYLKANHNFENPQKIKCALTFKKGDTFLILKKSNQEWCKVKFNTKIGYVPLRYCEIIKK</sequence>
<dbReference type="EMBL" id="JANTQA010000023">
    <property type="protein sequence ID" value="KAJ3443353.1"/>
    <property type="molecule type" value="Genomic_DNA"/>
</dbReference>
<dbReference type="GO" id="GO:0051666">
    <property type="term" value="P:actin cortical patch localization"/>
    <property type="evidence" value="ECO:0007669"/>
    <property type="project" value="InterPro"/>
</dbReference>
<dbReference type="PANTHER" id="PTHR47174">
    <property type="entry name" value="BRIDGING INTEGRATOR 3"/>
    <property type="match status" value="1"/>
</dbReference>
<dbReference type="Proteomes" id="UP001146793">
    <property type="component" value="Unassembled WGS sequence"/>
</dbReference>
<reference evidence="7" key="1">
    <citation type="submission" date="2022-08" db="EMBL/GenBank/DDBJ databases">
        <title>Novel sulphate-reducing endosymbionts in the free-living metamonad Anaeramoeba.</title>
        <authorList>
            <person name="Jerlstrom-Hultqvist J."/>
            <person name="Cepicka I."/>
            <person name="Gallot-Lavallee L."/>
            <person name="Salas-Leiva D."/>
            <person name="Curtis B.A."/>
            <person name="Zahonova K."/>
            <person name="Pipaliya S."/>
            <person name="Dacks J."/>
            <person name="Roger A.J."/>
        </authorList>
    </citation>
    <scope>NUCLEOTIDE SEQUENCE</scope>
    <source>
        <strain evidence="7">Busselton2</strain>
    </source>
</reference>
<evidence type="ECO:0000313" key="8">
    <source>
        <dbReference type="Proteomes" id="UP001146793"/>
    </source>
</evidence>
<evidence type="ECO:0000256" key="4">
    <source>
        <dbReference type="PROSITE-ProRule" id="PRU00192"/>
    </source>
</evidence>
<proteinExistence type="predicted"/>
<name>A0AAV7ZP11_9EUKA</name>
<dbReference type="InterPro" id="IPR046982">
    <property type="entry name" value="BIN3/RVS161-like"/>
</dbReference>
<feature type="domain" description="SH3" evidence="6">
    <location>
        <begin position="461"/>
        <end position="522"/>
    </location>
</feature>
<protein>
    <recommendedName>
        <fullName evidence="6">SH3 domain-containing protein</fullName>
    </recommendedName>
</protein>
<feature type="region of interest" description="Disordered" evidence="5">
    <location>
        <begin position="171"/>
        <end position="202"/>
    </location>
</feature>
<feature type="region of interest" description="Disordered" evidence="5">
    <location>
        <begin position="265"/>
        <end position="296"/>
    </location>
</feature>
<organism evidence="7 8">
    <name type="scientific">Anaeramoeba flamelloides</name>
    <dbReference type="NCBI Taxonomy" id="1746091"/>
    <lineage>
        <taxon>Eukaryota</taxon>
        <taxon>Metamonada</taxon>
        <taxon>Anaeramoebidae</taxon>
        <taxon>Anaeramoeba</taxon>
    </lineage>
</organism>
<dbReference type="GO" id="GO:0005737">
    <property type="term" value="C:cytoplasm"/>
    <property type="evidence" value="ECO:0007669"/>
    <property type="project" value="UniProtKB-SubCell"/>
</dbReference>
<dbReference type="Pfam" id="PF07653">
    <property type="entry name" value="SH3_2"/>
    <property type="match status" value="1"/>
</dbReference>
<dbReference type="InterPro" id="IPR036028">
    <property type="entry name" value="SH3-like_dom_sf"/>
</dbReference>
<evidence type="ECO:0000313" key="7">
    <source>
        <dbReference type="EMBL" id="KAJ3443353.1"/>
    </source>
</evidence>
<feature type="region of interest" description="Disordered" evidence="5">
    <location>
        <begin position="360"/>
        <end position="395"/>
    </location>
</feature>
<gene>
    <name evidence="7" type="ORF">M0812_09190</name>
</gene>
<evidence type="ECO:0000256" key="1">
    <source>
        <dbReference type="ARBA" id="ARBA00004496"/>
    </source>
</evidence>
<dbReference type="GO" id="GO:0006897">
    <property type="term" value="P:endocytosis"/>
    <property type="evidence" value="ECO:0007669"/>
    <property type="project" value="InterPro"/>
</dbReference>
<dbReference type="InterPro" id="IPR001452">
    <property type="entry name" value="SH3_domain"/>
</dbReference>
<dbReference type="Gene3D" id="2.30.30.40">
    <property type="entry name" value="SH3 Domains"/>
    <property type="match status" value="3"/>
</dbReference>
<dbReference type="Pfam" id="PF00018">
    <property type="entry name" value="SH3_1"/>
    <property type="match status" value="2"/>
</dbReference>
<evidence type="ECO:0000256" key="2">
    <source>
        <dbReference type="ARBA" id="ARBA00022443"/>
    </source>
</evidence>
<dbReference type="PANTHER" id="PTHR47174:SF3">
    <property type="entry name" value="BRIDGING INTEGRATOR 3"/>
    <property type="match status" value="1"/>
</dbReference>
<dbReference type="PROSITE" id="PS50002">
    <property type="entry name" value="SH3"/>
    <property type="match status" value="3"/>
</dbReference>
<dbReference type="CDD" id="cd00174">
    <property type="entry name" value="SH3"/>
    <property type="match status" value="1"/>
</dbReference>
<comment type="subcellular location">
    <subcellularLocation>
        <location evidence="1">Cytoplasm</location>
    </subcellularLocation>
</comment>
<evidence type="ECO:0000256" key="5">
    <source>
        <dbReference type="SAM" id="MobiDB-lite"/>
    </source>
</evidence>
<dbReference type="PRINTS" id="PR00452">
    <property type="entry name" value="SH3DOMAIN"/>
</dbReference>
<dbReference type="SUPFAM" id="SSF50044">
    <property type="entry name" value="SH3-domain"/>
    <property type="match status" value="3"/>
</dbReference>
<evidence type="ECO:0000259" key="6">
    <source>
        <dbReference type="PROSITE" id="PS50002"/>
    </source>
</evidence>
<feature type="domain" description="SH3" evidence="6">
    <location>
        <begin position="295"/>
        <end position="355"/>
    </location>
</feature>
<dbReference type="SMART" id="SM00326">
    <property type="entry name" value="SH3"/>
    <property type="match status" value="3"/>
</dbReference>